<proteinExistence type="predicted"/>
<evidence type="ECO:0000313" key="3">
    <source>
        <dbReference type="Proteomes" id="UP001590950"/>
    </source>
</evidence>
<evidence type="ECO:0008006" key="4">
    <source>
        <dbReference type="Google" id="ProtNLM"/>
    </source>
</evidence>
<reference evidence="2 3" key="1">
    <citation type="submission" date="2024-09" db="EMBL/GenBank/DDBJ databases">
        <title>Rethinking Asexuality: The Enigmatic Case of Functional Sexual Genes in Lepraria (Stereocaulaceae).</title>
        <authorList>
            <person name="Doellman M."/>
            <person name="Sun Y."/>
            <person name="Barcenas-Pena A."/>
            <person name="Lumbsch H.T."/>
            <person name="Grewe F."/>
        </authorList>
    </citation>
    <scope>NUCLEOTIDE SEQUENCE [LARGE SCALE GENOMIC DNA]</scope>
    <source>
        <strain evidence="2 3">Mercado 3170</strain>
    </source>
</reference>
<organism evidence="2 3">
    <name type="scientific">Stereocaulon virgatum</name>
    <dbReference type="NCBI Taxonomy" id="373712"/>
    <lineage>
        <taxon>Eukaryota</taxon>
        <taxon>Fungi</taxon>
        <taxon>Dikarya</taxon>
        <taxon>Ascomycota</taxon>
        <taxon>Pezizomycotina</taxon>
        <taxon>Lecanoromycetes</taxon>
        <taxon>OSLEUM clade</taxon>
        <taxon>Lecanoromycetidae</taxon>
        <taxon>Lecanorales</taxon>
        <taxon>Lecanorineae</taxon>
        <taxon>Stereocaulaceae</taxon>
        <taxon>Stereocaulon</taxon>
    </lineage>
</organism>
<feature type="compositionally biased region" description="Polar residues" evidence="1">
    <location>
        <begin position="1"/>
        <end position="15"/>
    </location>
</feature>
<dbReference type="EMBL" id="JBEFKJ010000013">
    <property type="protein sequence ID" value="KAL2042804.1"/>
    <property type="molecule type" value="Genomic_DNA"/>
</dbReference>
<feature type="compositionally biased region" description="Acidic residues" evidence="1">
    <location>
        <begin position="162"/>
        <end position="173"/>
    </location>
</feature>
<feature type="region of interest" description="Disordered" evidence="1">
    <location>
        <begin position="156"/>
        <end position="224"/>
    </location>
</feature>
<gene>
    <name evidence="2" type="ORF">N7G274_004563</name>
</gene>
<name>A0ABR4ABF0_9LECA</name>
<feature type="region of interest" description="Disordered" evidence="1">
    <location>
        <begin position="1"/>
        <end position="44"/>
    </location>
</feature>
<sequence length="315" mass="34462">MMAGSTNHPITSQSTQKKRSHHSSTQVRGLVRIRSKVDKDTKKDTKNKSIVLSIFDNLFTSKSSKNEAKGRKMSILKENDKVKVEGSATNGSTNAEASEAPKFTEGSITTFTAIEDVALKALKADGMSWKDIGKLFSGKKLGDIKARYKELKAAAKTSDAVDANEEEGEEDDTEGAKIGNVEKLASSKGKGKSRVNNEGEGAELVTAKAETSTKTSSTKGSSSHEVPIMRVQMETGEKIILGDIVDTRNGEVLTAREVAQLLSYVPRYEKQMWKAIASRCQEKTSKRIDYLELMKVVKNAYVERCQRSCCPPDKG</sequence>
<evidence type="ECO:0000313" key="2">
    <source>
        <dbReference type="EMBL" id="KAL2042804.1"/>
    </source>
</evidence>
<accession>A0ABR4ABF0</accession>
<feature type="compositionally biased region" description="Basic and acidic residues" evidence="1">
    <location>
        <begin position="35"/>
        <end position="44"/>
    </location>
</feature>
<comment type="caution">
    <text evidence="2">The sequence shown here is derived from an EMBL/GenBank/DDBJ whole genome shotgun (WGS) entry which is preliminary data.</text>
</comment>
<dbReference type="Proteomes" id="UP001590950">
    <property type="component" value="Unassembled WGS sequence"/>
</dbReference>
<evidence type="ECO:0000256" key="1">
    <source>
        <dbReference type="SAM" id="MobiDB-lite"/>
    </source>
</evidence>
<keyword evidence="3" id="KW-1185">Reference proteome</keyword>
<protein>
    <recommendedName>
        <fullName evidence="4">Myb-like domain-containing protein</fullName>
    </recommendedName>
</protein>
<feature type="compositionally biased region" description="Low complexity" evidence="1">
    <location>
        <begin position="212"/>
        <end position="223"/>
    </location>
</feature>